<dbReference type="Gene3D" id="3.40.50.2300">
    <property type="match status" value="2"/>
</dbReference>
<sequence>MTTIRDVAKEAGLSTGTISKALSHPERVSKKNLEKVEAAIQKLNYKPNMLAQKFRSKTANTIVVMVPDIANLFFAKVISGIESVAQRAGYNVLLGDTRDSSKKEKDFIRMVETRLADGVINLRPYKENDSLLPKTGVFAVSASSCEGTPYSSVRIDNAGAANKVVSHLIQQGHKRIGVISGLHENPHTRDRLKGYMQALSSHGIEFDESLVIEGDFNYWSGISAAEQFYNMKNCPSAVFCMNDEMAIAAMKGFIDKGLRIPQDISITGFDDMDVSKYVVPTLTTVAQPAEKIGEKSAEMLLDMIQGKVTETKEYVFPYEFIIRESTTRYTEKAK</sequence>
<dbReference type="GO" id="GO:0003700">
    <property type="term" value="F:DNA-binding transcription factor activity"/>
    <property type="evidence" value="ECO:0007669"/>
    <property type="project" value="TreeGrafter"/>
</dbReference>
<evidence type="ECO:0000313" key="6">
    <source>
        <dbReference type="Proteomes" id="UP000464524"/>
    </source>
</evidence>
<dbReference type="InterPro" id="IPR046335">
    <property type="entry name" value="LacI/GalR-like_sensor"/>
</dbReference>
<dbReference type="CDD" id="cd01392">
    <property type="entry name" value="HTH_LacI"/>
    <property type="match status" value="1"/>
</dbReference>
<evidence type="ECO:0000259" key="4">
    <source>
        <dbReference type="PROSITE" id="PS50932"/>
    </source>
</evidence>
<dbReference type="KEGG" id="pmes:FX988_01608"/>
<evidence type="ECO:0000256" key="3">
    <source>
        <dbReference type="ARBA" id="ARBA00023163"/>
    </source>
</evidence>
<organism evidence="5 6">
    <name type="scientific">Paraglaciecola mesophila</name>
    <dbReference type="NCBI Taxonomy" id="197222"/>
    <lineage>
        <taxon>Bacteria</taxon>
        <taxon>Pseudomonadati</taxon>
        <taxon>Pseudomonadota</taxon>
        <taxon>Gammaproteobacteria</taxon>
        <taxon>Alteromonadales</taxon>
        <taxon>Alteromonadaceae</taxon>
        <taxon>Paraglaciecola</taxon>
    </lineage>
</organism>
<keyword evidence="2" id="KW-0238">DNA-binding</keyword>
<dbReference type="Pfam" id="PF00356">
    <property type="entry name" value="LacI"/>
    <property type="match status" value="1"/>
</dbReference>
<gene>
    <name evidence="5" type="ORF">FX988_01608</name>
</gene>
<keyword evidence="1" id="KW-0805">Transcription regulation</keyword>
<dbReference type="CDD" id="cd06284">
    <property type="entry name" value="PBP1_LacI-like"/>
    <property type="match status" value="1"/>
</dbReference>
<dbReference type="EMBL" id="CP047656">
    <property type="protein sequence ID" value="QHJ11379.1"/>
    <property type="molecule type" value="Genomic_DNA"/>
</dbReference>
<protein>
    <submittedName>
        <fullName evidence="5">HTH-type transcriptional repressor CytR</fullName>
    </submittedName>
</protein>
<accession>A0A857JH66</accession>
<evidence type="ECO:0000256" key="2">
    <source>
        <dbReference type="ARBA" id="ARBA00023125"/>
    </source>
</evidence>
<keyword evidence="3" id="KW-0804">Transcription</keyword>
<reference evidence="5 6" key="1">
    <citation type="submission" date="2019-12" db="EMBL/GenBank/DDBJ databases">
        <title>Genome sequencing and assembly of endphytes of Porphyra tenera.</title>
        <authorList>
            <person name="Park J.M."/>
            <person name="Shin R."/>
            <person name="Jo S.H."/>
        </authorList>
    </citation>
    <scope>NUCLEOTIDE SEQUENCE [LARGE SCALE GENOMIC DNA]</scope>
    <source>
        <strain evidence="5 6">GPM4</strain>
    </source>
</reference>
<proteinExistence type="predicted"/>
<evidence type="ECO:0000256" key="1">
    <source>
        <dbReference type="ARBA" id="ARBA00023015"/>
    </source>
</evidence>
<dbReference type="GO" id="GO:0000976">
    <property type="term" value="F:transcription cis-regulatory region binding"/>
    <property type="evidence" value="ECO:0007669"/>
    <property type="project" value="TreeGrafter"/>
</dbReference>
<dbReference type="PANTHER" id="PTHR30146">
    <property type="entry name" value="LACI-RELATED TRANSCRIPTIONAL REPRESSOR"/>
    <property type="match status" value="1"/>
</dbReference>
<feature type="domain" description="HTH lacI-type" evidence="4">
    <location>
        <begin position="2"/>
        <end position="56"/>
    </location>
</feature>
<dbReference type="PANTHER" id="PTHR30146:SF109">
    <property type="entry name" value="HTH-TYPE TRANSCRIPTIONAL REGULATOR GALS"/>
    <property type="match status" value="1"/>
</dbReference>
<dbReference type="SUPFAM" id="SSF47413">
    <property type="entry name" value="lambda repressor-like DNA-binding domains"/>
    <property type="match status" value="1"/>
</dbReference>
<dbReference type="OrthoDB" id="9798934at2"/>
<dbReference type="InterPro" id="IPR010982">
    <property type="entry name" value="Lambda_DNA-bd_dom_sf"/>
</dbReference>
<dbReference type="AlphaFoldDB" id="A0A857JH66"/>
<dbReference type="Pfam" id="PF13377">
    <property type="entry name" value="Peripla_BP_3"/>
    <property type="match status" value="1"/>
</dbReference>
<dbReference type="InterPro" id="IPR028082">
    <property type="entry name" value="Peripla_BP_I"/>
</dbReference>
<dbReference type="SMART" id="SM00354">
    <property type="entry name" value="HTH_LACI"/>
    <property type="match status" value="1"/>
</dbReference>
<dbReference type="Gene3D" id="1.10.260.40">
    <property type="entry name" value="lambda repressor-like DNA-binding domains"/>
    <property type="match status" value="1"/>
</dbReference>
<evidence type="ECO:0000313" key="5">
    <source>
        <dbReference type="EMBL" id="QHJ11379.1"/>
    </source>
</evidence>
<dbReference type="Proteomes" id="UP000464524">
    <property type="component" value="Chromosome"/>
</dbReference>
<dbReference type="SUPFAM" id="SSF53822">
    <property type="entry name" value="Periplasmic binding protein-like I"/>
    <property type="match status" value="1"/>
</dbReference>
<dbReference type="InterPro" id="IPR000843">
    <property type="entry name" value="HTH_LacI"/>
</dbReference>
<keyword evidence="6" id="KW-1185">Reference proteome</keyword>
<dbReference type="RefSeq" id="WP_160179131.1">
    <property type="nucleotide sequence ID" value="NZ_CP047656.1"/>
</dbReference>
<dbReference type="PROSITE" id="PS50932">
    <property type="entry name" value="HTH_LACI_2"/>
    <property type="match status" value="1"/>
</dbReference>
<name>A0A857JH66_9ALTE</name>